<dbReference type="Proteomes" id="UP000694542">
    <property type="component" value="Chromosome 16"/>
</dbReference>
<dbReference type="Ensembl" id="ENSCAFT00030034558.1">
    <property type="protein sequence ID" value="ENSCAFP00030030137.1"/>
    <property type="gene ID" value="ENSCAFG00030018794.1"/>
</dbReference>
<organism evidence="2 3">
    <name type="scientific">Canis lupus familiaris</name>
    <name type="common">Dog</name>
    <name type="synonym">Canis familiaris</name>
    <dbReference type="NCBI Taxonomy" id="9615"/>
    <lineage>
        <taxon>Eukaryota</taxon>
        <taxon>Metazoa</taxon>
        <taxon>Chordata</taxon>
        <taxon>Craniata</taxon>
        <taxon>Vertebrata</taxon>
        <taxon>Euteleostomi</taxon>
        <taxon>Mammalia</taxon>
        <taxon>Eutheria</taxon>
        <taxon>Laurasiatheria</taxon>
        <taxon>Carnivora</taxon>
        <taxon>Caniformia</taxon>
        <taxon>Canidae</taxon>
        <taxon>Canis</taxon>
    </lineage>
</organism>
<reference evidence="2" key="3">
    <citation type="submission" date="2025-05" db="UniProtKB">
        <authorList>
            <consortium name="Ensembl"/>
        </authorList>
    </citation>
    <scope>IDENTIFICATION</scope>
</reference>
<protein>
    <submittedName>
        <fullName evidence="2">Uncharacterized protein</fullName>
    </submittedName>
</protein>
<name>A0A8C0QRR4_CANLF</name>
<evidence type="ECO:0000313" key="2">
    <source>
        <dbReference type="Ensembl" id="ENSCAFP00040013906.1"/>
    </source>
</evidence>
<dbReference type="AlphaFoldDB" id="A0A8C0QRR4"/>
<reference evidence="1" key="2">
    <citation type="submission" date="2019-03" db="EMBL/GenBank/DDBJ databases">
        <authorList>
            <person name="Warren W.C."/>
            <person name="Johnson G.S."/>
        </authorList>
    </citation>
    <scope>NUCLEOTIDE SEQUENCE [LARGE SCALE GENOMIC DNA]</scope>
    <source>
        <strain evidence="1">Basenji</strain>
    </source>
</reference>
<dbReference type="Ensembl" id="ENSCAFT00040016047.1">
    <property type="protein sequence ID" value="ENSCAFP00040013906.1"/>
    <property type="gene ID" value="ENSCAFG00040008615.1"/>
</dbReference>
<evidence type="ECO:0000313" key="3">
    <source>
        <dbReference type="Proteomes" id="UP000694542"/>
    </source>
</evidence>
<reference evidence="2" key="1">
    <citation type="submission" date="2018-10" db="EMBL/GenBank/DDBJ databases">
        <title>De novo assembly of a Great Dane genome.</title>
        <authorList>
            <person name="Kidd J.M."/>
            <person name="Pendleton A.L."/>
            <person name="Shen F."/>
            <person name="Emery S."/>
        </authorList>
    </citation>
    <scope>NUCLEOTIDE SEQUENCE [LARGE SCALE GENOMIC DNA]</scope>
    <source>
        <strain evidence="2">Great Dane</strain>
    </source>
</reference>
<sequence length="163" mass="17997">MPLRGPSDNCFTTFFMLYLAAFSRQQVRSTTDMLGVGTWEAMPVNFPFSSGMTLPTALVKPVEAGMIIWAAPWLSHHSFLEEQSTVFWVAVMAWLVVMRPSTMLKWSWMTLARGAKQLVVQEALPSLLHGGEDPSGLHNILSTSITPFDVGGILLLEDGDTSH</sequence>
<evidence type="ECO:0000313" key="1">
    <source>
        <dbReference type="Ensembl" id="ENSCAFP00030030137.1"/>
    </source>
</evidence>
<accession>A0A8C0QRR4</accession>
<proteinExistence type="predicted"/>
<dbReference type="Proteomes" id="UP000694429">
    <property type="component" value="Chromosome 16"/>
</dbReference>